<dbReference type="PROSITE" id="PS50011">
    <property type="entry name" value="PROTEIN_KINASE_DOM"/>
    <property type="match status" value="1"/>
</dbReference>
<dbReference type="InterPro" id="IPR008271">
    <property type="entry name" value="Ser/Thr_kinase_AS"/>
</dbReference>
<evidence type="ECO:0000256" key="2">
    <source>
        <dbReference type="ARBA" id="ARBA00022741"/>
    </source>
</evidence>
<dbReference type="InterPro" id="IPR011009">
    <property type="entry name" value="Kinase-like_dom_sf"/>
</dbReference>
<keyword evidence="1 7" id="KW-0808">Transferase</keyword>
<dbReference type="Gene3D" id="1.10.510.10">
    <property type="entry name" value="Transferase(Phosphotransferase) domain 1"/>
    <property type="match status" value="1"/>
</dbReference>
<evidence type="ECO:0000256" key="5">
    <source>
        <dbReference type="SAM" id="MobiDB-lite"/>
    </source>
</evidence>
<evidence type="ECO:0000256" key="1">
    <source>
        <dbReference type="ARBA" id="ARBA00022679"/>
    </source>
</evidence>
<gene>
    <name evidence="7" type="ORF">ACFSSA_02525</name>
</gene>
<comment type="caution">
    <text evidence="7">The sequence shown here is derived from an EMBL/GenBank/DDBJ whole genome shotgun (WGS) entry which is preliminary data.</text>
</comment>
<dbReference type="Pfam" id="PF00069">
    <property type="entry name" value="Pkinase"/>
    <property type="match status" value="1"/>
</dbReference>
<keyword evidence="2" id="KW-0547">Nucleotide-binding</keyword>
<dbReference type="GO" id="GO:0004674">
    <property type="term" value="F:protein serine/threonine kinase activity"/>
    <property type="evidence" value="ECO:0007669"/>
    <property type="project" value="UniProtKB-EC"/>
</dbReference>
<dbReference type="PROSITE" id="PS00108">
    <property type="entry name" value="PROTEIN_KINASE_ST"/>
    <property type="match status" value="1"/>
</dbReference>
<dbReference type="RefSeq" id="WP_386818196.1">
    <property type="nucleotide sequence ID" value="NZ_JBHUIT010000002.1"/>
</dbReference>
<feature type="compositionally biased region" description="Acidic residues" evidence="5">
    <location>
        <begin position="351"/>
        <end position="364"/>
    </location>
</feature>
<keyword evidence="8" id="KW-1185">Reference proteome</keyword>
<evidence type="ECO:0000313" key="7">
    <source>
        <dbReference type="EMBL" id="MFD2255539.1"/>
    </source>
</evidence>
<keyword evidence="4" id="KW-0067">ATP-binding</keyword>
<dbReference type="Proteomes" id="UP001597375">
    <property type="component" value="Unassembled WGS sequence"/>
</dbReference>
<dbReference type="EC" id="2.7.11.1" evidence="7"/>
<dbReference type="PANTHER" id="PTHR43289">
    <property type="entry name" value="MITOGEN-ACTIVATED PROTEIN KINASE KINASE KINASE 20-RELATED"/>
    <property type="match status" value="1"/>
</dbReference>
<sequence>MSEHEHQAAFEAPSLEEVAQLFPSYDVHSLIACGGMGAVYQASQRSLERGVAIKILPREFSRDAEFTAGFEAEAKAMAKLNHPNLIGVYDFGEVDGMLYIVMEYVAGSSLYQAADGQAVEQSEALRIVSAVCHGLHHAHQAGILHRDIKPANILLDGNLNPKIGDFGLARPLENQIQEGEQIFGTPGYTAPEVIEPPYTIDHRADIFSVGVMLHELLTGKLPAADPRPPSHISACNPRLDAVIKKATHPDPNSRYHTAEELAAELEKIASSPAKAILTTGAAAAAGRPFVAPKPVKQSSSSGLGALVALLVIAAGIAYFVTNRKAPEATPVAEEKPRERVIEIPAPKVVEEPEPEPEIVEEPEPEPAAVIEKPKPKPKPEPAALEPEPEPSVPAKFNVVEFLDKAKGIMVKRVSSELSSYKSSVSDNTTEFADTLDRLIRKADPTVRAAAENSLDENREEWTEAGNELPAELPEALAAVADAEEIHSQYLEKQTVLQEILYKKLDEEAAVYIVGLEKQIERLEGENDPGAIELFNRQIAKVKASPDFYRALIMK</sequence>
<dbReference type="EMBL" id="JBHUIT010000002">
    <property type="protein sequence ID" value="MFD2255539.1"/>
    <property type="molecule type" value="Genomic_DNA"/>
</dbReference>
<dbReference type="PANTHER" id="PTHR43289:SF6">
    <property type="entry name" value="SERINE_THREONINE-PROTEIN KINASE NEKL-3"/>
    <property type="match status" value="1"/>
</dbReference>
<accession>A0ABW5D6E3</accession>
<evidence type="ECO:0000313" key="8">
    <source>
        <dbReference type="Proteomes" id="UP001597375"/>
    </source>
</evidence>
<protein>
    <submittedName>
        <fullName evidence="7">Serine/threonine-protein kinase</fullName>
        <ecNumber evidence="7">2.7.11.1</ecNumber>
    </submittedName>
</protein>
<evidence type="ECO:0000256" key="3">
    <source>
        <dbReference type="ARBA" id="ARBA00022777"/>
    </source>
</evidence>
<feature type="region of interest" description="Disordered" evidence="5">
    <location>
        <begin position="344"/>
        <end position="391"/>
    </location>
</feature>
<dbReference type="Gene3D" id="3.30.200.20">
    <property type="entry name" value="Phosphorylase Kinase, domain 1"/>
    <property type="match status" value="1"/>
</dbReference>
<dbReference type="SMART" id="SM00220">
    <property type="entry name" value="S_TKc"/>
    <property type="match status" value="1"/>
</dbReference>
<dbReference type="SUPFAM" id="SSF56112">
    <property type="entry name" value="Protein kinase-like (PK-like)"/>
    <property type="match status" value="1"/>
</dbReference>
<feature type="domain" description="Protein kinase" evidence="6">
    <location>
        <begin position="25"/>
        <end position="290"/>
    </location>
</feature>
<dbReference type="CDD" id="cd14014">
    <property type="entry name" value="STKc_PknB_like"/>
    <property type="match status" value="1"/>
</dbReference>
<keyword evidence="3 7" id="KW-0418">Kinase</keyword>
<proteinExistence type="predicted"/>
<dbReference type="InterPro" id="IPR000719">
    <property type="entry name" value="Prot_kinase_dom"/>
</dbReference>
<evidence type="ECO:0000259" key="6">
    <source>
        <dbReference type="PROSITE" id="PS50011"/>
    </source>
</evidence>
<name>A0ABW5D6E3_9BACT</name>
<reference evidence="8" key="1">
    <citation type="journal article" date="2019" name="Int. J. Syst. Evol. Microbiol.">
        <title>The Global Catalogue of Microorganisms (GCM) 10K type strain sequencing project: providing services to taxonomists for standard genome sequencing and annotation.</title>
        <authorList>
            <consortium name="The Broad Institute Genomics Platform"/>
            <consortium name="The Broad Institute Genome Sequencing Center for Infectious Disease"/>
            <person name="Wu L."/>
            <person name="Ma J."/>
        </authorList>
    </citation>
    <scope>NUCLEOTIDE SEQUENCE [LARGE SCALE GENOMIC DNA]</scope>
    <source>
        <strain evidence="8">CGMCC 4.7106</strain>
    </source>
</reference>
<organism evidence="7 8">
    <name type="scientific">Luteolibacter algae</name>
    <dbReference type="NCBI Taxonomy" id="454151"/>
    <lineage>
        <taxon>Bacteria</taxon>
        <taxon>Pseudomonadati</taxon>
        <taxon>Verrucomicrobiota</taxon>
        <taxon>Verrucomicrobiia</taxon>
        <taxon>Verrucomicrobiales</taxon>
        <taxon>Verrucomicrobiaceae</taxon>
        <taxon>Luteolibacter</taxon>
    </lineage>
</organism>
<evidence type="ECO:0000256" key="4">
    <source>
        <dbReference type="ARBA" id="ARBA00022840"/>
    </source>
</evidence>